<organism evidence="2 3">
    <name type="scientific">Heterorhabditis bacteriophora</name>
    <name type="common">Entomopathogenic nematode worm</name>
    <dbReference type="NCBI Taxonomy" id="37862"/>
    <lineage>
        <taxon>Eukaryota</taxon>
        <taxon>Metazoa</taxon>
        <taxon>Ecdysozoa</taxon>
        <taxon>Nematoda</taxon>
        <taxon>Chromadorea</taxon>
        <taxon>Rhabditida</taxon>
        <taxon>Rhabditina</taxon>
        <taxon>Rhabditomorpha</taxon>
        <taxon>Strongyloidea</taxon>
        <taxon>Heterorhabditidae</taxon>
        <taxon>Heterorhabditis</taxon>
    </lineage>
</organism>
<evidence type="ECO:0000313" key="2">
    <source>
        <dbReference type="Proteomes" id="UP000095283"/>
    </source>
</evidence>
<protein>
    <submittedName>
        <fullName evidence="3">Ovule protein</fullName>
    </submittedName>
</protein>
<evidence type="ECO:0000256" key="1">
    <source>
        <dbReference type="SAM" id="Phobius"/>
    </source>
</evidence>
<dbReference type="WBParaSite" id="Hba_06631">
    <property type="protein sequence ID" value="Hba_06631"/>
    <property type="gene ID" value="Hba_06631"/>
</dbReference>
<name>A0A1I7WNB3_HETBA</name>
<keyword evidence="1" id="KW-0812">Transmembrane</keyword>
<evidence type="ECO:0000313" key="3">
    <source>
        <dbReference type="WBParaSite" id="Hba_06631"/>
    </source>
</evidence>
<keyword evidence="1" id="KW-0472">Membrane</keyword>
<proteinExistence type="predicted"/>
<feature type="transmembrane region" description="Helical" evidence="1">
    <location>
        <begin position="54"/>
        <end position="73"/>
    </location>
</feature>
<dbReference type="Proteomes" id="UP000095283">
    <property type="component" value="Unplaced"/>
</dbReference>
<dbReference type="AlphaFoldDB" id="A0A1I7WNB3"/>
<sequence length="87" mass="9893">MHSLLLFVVVLRDYFLNSISANSIQMVMKRSPVINSLMDPICDVKLHLNNSLSFLLNAFLLFLISLVSIASRCQPHHKIVIRQVDSL</sequence>
<keyword evidence="2" id="KW-1185">Reference proteome</keyword>
<keyword evidence="1" id="KW-1133">Transmembrane helix</keyword>
<reference evidence="3" key="1">
    <citation type="submission" date="2016-11" db="UniProtKB">
        <authorList>
            <consortium name="WormBaseParasite"/>
        </authorList>
    </citation>
    <scope>IDENTIFICATION</scope>
</reference>
<accession>A0A1I7WNB3</accession>